<organism evidence="8 9">
    <name type="scientific">Chlamydia muridarum</name>
    <dbReference type="NCBI Taxonomy" id="83560"/>
    <lineage>
        <taxon>Bacteria</taxon>
        <taxon>Pseudomonadati</taxon>
        <taxon>Chlamydiota</taxon>
        <taxon>Chlamydiia</taxon>
        <taxon>Chlamydiales</taxon>
        <taxon>Chlamydiaceae</taxon>
        <taxon>Chlamydia/Chlamydophila group</taxon>
        <taxon>Chlamydia</taxon>
    </lineage>
</organism>
<evidence type="ECO:0000256" key="3">
    <source>
        <dbReference type="ARBA" id="ARBA00022884"/>
    </source>
</evidence>
<evidence type="ECO:0000313" key="9">
    <source>
        <dbReference type="Proteomes" id="UP000260363"/>
    </source>
</evidence>
<dbReference type="OMA" id="GKNIPCT"/>
<evidence type="ECO:0000256" key="7">
    <source>
        <dbReference type="HAMAP-Rule" id="MF_01325"/>
    </source>
</evidence>
<dbReference type="Proteomes" id="UP000260363">
    <property type="component" value="Chromosome"/>
</dbReference>
<dbReference type="FunFam" id="2.40.30.10:FF:000004">
    <property type="entry name" value="50S ribosomal protein L3"/>
    <property type="match status" value="1"/>
</dbReference>
<evidence type="ECO:0000256" key="2">
    <source>
        <dbReference type="ARBA" id="ARBA00022730"/>
    </source>
</evidence>
<dbReference type="EMBL" id="CP007217">
    <property type="protein sequence ID" value="AJR10881.1"/>
    <property type="molecule type" value="Genomic_DNA"/>
</dbReference>
<proteinExistence type="inferred from homology"/>
<dbReference type="GO" id="GO:0003735">
    <property type="term" value="F:structural constituent of ribosome"/>
    <property type="evidence" value="ECO:0007669"/>
    <property type="project" value="UniProtKB-UniRule"/>
</dbReference>
<dbReference type="AlphaFoldDB" id="A0A069ZUY2"/>
<dbReference type="SUPFAM" id="SSF50447">
    <property type="entry name" value="Translation proteins"/>
    <property type="match status" value="1"/>
</dbReference>
<dbReference type="PATRIC" id="fig|243161.6.peg.873"/>
<dbReference type="Gene3D" id="2.40.30.10">
    <property type="entry name" value="Translation factors"/>
    <property type="match status" value="1"/>
</dbReference>
<dbReference type="KEGG" id="cmx:DNC_04145"/>
<comment type="function">
    <text evidence="7">One of the primary rRNA binding proteins, it binds directly near the 3'-end of the 23S rRNA, where it nucleates assembly of the 50S subunit.</text>
</comment>
<name>A0A069ZUY2_CHLMR</name>
<dbReference type="KEGG" id="cmm:NC80_04115"/>
<dbReference type="PANTHER" id="PTHR11229">
    <property type="entry name" value="50S RIBOSOMAL PROTEIN L3"/>
    <property type="match status" value="1"/>
</dbReference>
<dbReference type="HAMAP" id="MF_01325_B">
    <property type="entry name" value="Ribosomal_uL3_B"/>
    <property type="match status" value="1"/>
</dbReference>
<dbReference type="NCBIfam" id="TIGR03625">
    <property type="entry name" value="L3_bact"/>
    <property type="match status" value="1"/>
</dbReference>
<dbReference type="GO" id="GO:0022625">
    <property type="term" value="C:cytosolic large ribosomal subunit"/>
    <property type="evidence" value="ECO:0007669"/>
    <property type="project" value="TreeGrafter"/>
</dbReference>
<evidence type="ECO:0000256" key="4">
    <source>
        <dbReference type="ARBA" id="ARBA00022980"/>
    </source>
</evidence>
<dbReference type="STRING" id="83560.NC80_04115"/>
<evidence type="ECO:0000256" key="5">
    <source>
        <dbReference type="ARBA" id="ARBA00023274"/>
    </source>
</evidence>
<evidence type="ECO:0000256" key="6">
    <source>
        <dbReference type="ARBA" id="ARBA00035243"/>
    </source>
</evidence>
<reference evidence="8 9" key="1">
    <citation type="submission" date="2014-02" db="EMBL/GenBank/DDBJ databases">
        <authorList>
            <person name="Chen C."/>
            <person name="Conrad T.A."/>
            <person name="Zhou Z."/>
            <person name="Lai Z."/>
            <person name="Zhong G."/>
        </authorList>
    </citation>
    <scope>NUCLEOTIDE SEQUENCE [LARGE SCALE GENOMIC DNA]</scope>
    <source>
        <strain evidence="8 9">Nigg3-28</strain>
    </source>
</reference>
<comment type="subunit">
    <text evidence="7">Part of the 50S ribosomal subunit. Forms a cluster with proteins L14 and L19.</text>
</comment>
<dbReference type="InterPro" id="IPR000597">
    <property type="entry name" value="Ribosomal_uL3"/>
</dbReference>
<sequence>MRSQLSLIGKKEGMMHVFDKNGNLVACSVISIEPNVVAQLKTASSDGYNAVQMGADAVKAPEKTIEKRFSKALLGHFKKSGGCAFRVLKEVVVSEEAVQSVSLGDEFGVEIFDGVSNVDVCGISKGKGFQGVMKKFGFRGGPKSHGSGFHRHAGSIGMRSTPGRCFPGSKRPSHMGCDRVTVKNLEVVKVDLDRKVMLVKGAIPGFKGSVVVVKRSCGVEG</sequence>
<accession>A0A069ZUY2</accession>
<keyword evidence="5 7" id="KW-0687">Ribonucleoprotein</keyword>
<evidence type="ECO:0000313" key="8">
    <source>
        <dbReference type="EMBL" id="AJR10881.1"/>
    </source>
</evidence>
<dbReference type="PANTHER" id="PTHR11229:SF16">
    <property type="entry name" value="LARGE RIBOSOMAL SUBUNIT PROTEIN UL3C"/>
    <property type="match status" value="1"/>
</dbReference>
<dbReference type="GO" id="GO:0006412">
    <property type="term" value="P:translation"/>
    <property type="evidence" value="ECO:0007669"/>
    <property type="project" value="UniProtKB-UniRule"/>
</dbReference>
<dbReference type="Pfam" id="PF00297">
    <property type="entry name" value="Ribosomal_L3"/>
    <property type="match status" value="1"/>
</dbReference>
<dbReference type="InterPro" id="IPR009000">
    <property type="entry name" value="Transl_B-barrel_sf"/>
</dbReference>
<evidence type="ECO:0000256" key="1">
    <source>
        <dbReference type="ARBA" id="ARBA00006540"/>
    </source>
</evidence>
<dbReference type="RefSeq" id="WP_010231649.1">
    <property type="nucleotide sequence ID" value="NZ_CP007217.1"/>
</dbReference>
<dbReference type="GO" id="GO:0019843">
    <property type="term" value="F:rRNA binding"/>
    <property type="evidence" value="ECO:0007669"/>
    <property type="project" value="UniProtKB-UniRule"/>
</dbReference>
<dbReference type="GeneID" id="1246182"/>
<protein>
    <recommendedName>
        <fullName evidence="6 7">Large ribosomal subunit protein uL3</fullName>
    </recommendedName>
</protein>
<dbReference type="InterPro" id="IPR019927">
    <property type="entry name" value="Ribosomal_uL3_bac/org-type"/>
</dbReference>
<gene>
    <name evidence="7" type="primary">rplC</name>
    <name evidence="8" type="ORF">BD36_04380</name>
</gene>
<keyword evidence="3 7" id="KW-0694">RNA-binding</keyword>
<keyword evidence="2 7" id="KW-0699">rRNA-binding</keyword>
<comment type="similarity">
    <text evidence="1 7">Belongs to the universal ribosomal protein uL3 family.</text>
</comment>
<keyword evidence="4 7" id="KW-0689">Ribosomal protein</keyword>
<dbReference type="SMR" id="A0A069ZUY2"/>
<dbReference type="Gene3D" id="3.30.160.810">
    <property type="match status" value="1"/>
</dbReference>
<dbReference type="KEGG" id="cmg:NC81_04135"/>